<dbReference type="InterPro" id="IPR047215">
    <property type="entry name" value="Galactose_mutarotase-like"/>
</dbReference>
<protein>
    <recommendedName>
        <fullName evidence="5 8">Aldose 1-epimerase</fullName>
        <ecNumber evidence="4 8">5.1.3.3</ecNumber>
    </recommendedName>
</protein>
<sequence length="367" mass="40947">MGKKIIIYVAQEDKALSIEKNSFGTLQDGTEADIFKLTNSKNVSVEITNFGGIIVSVNVPDKNGKSADIVLGYRKLDKYIDNDGYIGALIGRHANRIEDAVFELNGKVYELVKNDGRNHLHGGDTGLHNVLWKAEILSGEGIERLVLTHTSPDGEENYPGKLDVTVEYSLSEDNELKIDYTAVSDKDTVVNLTNHAYFNLSGHNSGEATQHRLFINADKFTPVNDECLPIGEIRNVKGTVMDFTKMKRIAEDIDSPDEQLVNGKGYDHNWVLNTEGSIKETAAVLYDPESGRAMEVYTTKPGIQFYSGNHLSEKLIGKDNAVYNARTGLCLETQYFPNAMKHKNFPSPILKANEKYHHITIYKFVNK</sequence>
<feature type="binding site" evidence="11">
    <location>
        <begin position="95"/>
        <end position="96"/>
    </location>
    <ligand>
        <name>beta-D-galactose</name>
        <dbReference type="ChEBI" id="CHEBI:27667"/>
    </ligand>
</feature>
<dbReference type="Pfam" id="PF01263">
    <property type="entry name" value="Aldose_epim"/>
    <property type="match status" value="1"/>
</dbReference>
<dbReference type="Proteomes" id="UP000248132">
    <property type="component" value="Unassembled WGS sequence"/>
</dbReference>
<dbReference type="Gene3D" id="2.70.98.10">
    <property type="match status" value="1"/>
</dbReference>
<organism evidence="12 13">
    <name type="scientific">Ruminiclostridium sufflavum DSM 19573</name>
    <dbReference type="NCBI Taxonomy" id="1121337"/>
    <lineage>
        <taxon>Bacteria</taxon>
        <taxon>Bacillati</taxon>
        <taxon>Bacillota</taxon>
        <taxon>Clostridia</taxon>
        <taxon>Eubacteriales</taxon>
        <taxon>Oscillospiraceae</taxon>
        <taxon>Ruminiclostridium</taxon>
    </lineage>
</organism>
<evidence type="ECO:0000256" key="10">
    <source>
        <dbReference type="PIRSR" id="PIRSR005096-2"/>
    </source>
</evidence>
<dbReference type="PIRSF" id="PIRSF005096">
    <property type="entry name" value="GALM"/>
    <property type="match status" value="1"/>
</dbReference>
<keyword evidence="7 8" id="KW-0119">Carbohydrate metabolism</keyword>
<comment type="caution">
    <text evidence="12">The sequence shown here is derived from an EMBL/GenBank/DDBJ whole genome shotgun (WGS) entry which is preliminary data.</text>
</comment>
<dbReference type="InterPro" id="IPR018052">
    <property type="entry name" value="Ald1_epimerase_CS"/>
</dbReference>
<dbReference type="InterPro" id="IPR011013">
    <property type="entry name" value="Gal_mutarotase_sf_dom"/>
</dbReference>
<dbReference type="GO" id="GO:0030246">
    <property type="term" value="F:carbohydrate binding"/>
    <property type="evidence" value="ECO:0007669"/>
    <property type="project" value="InterPro"/>
</dbReference>
<dbReference type="AlphaFoldDB" id="A0A318XM27"/>
<dbReference type="NCBIfam" id="NF008277">
    <property type="entry name" value="PRK11055.1"/>
    <property type="match status" value="1"/>
</dbReference>
<dbReference type="SUPFAM" id="SSF74650">
    <property type="entry name" value="Galactose mutarotase-like"/>
    <property type="match status" value="1"/>
</dbReference>
<dbReference type="PROSITE" id="PS00545">
    <property type="entry name" value="ALDOSE_1_EPIMERASE"/>
    <property type="match status" value="1"/>
</dbReference>
<evidence type="ECO:0000256" key="7">
    <source>
        <dbReference type="ARBA" id="ARBA00023277"/>
    </source>
</evidence>
<evidence type="ECO:0000256" key="1">
    <source>
        <dbReference type="ARBA" id="ARBA00001614"/>
    </source>
</evidence>
<evidence type="ECO:0000313" key="12">
    <source>
        <dbReference type="EMBL" id="PYG88787.1"/>
    </source>
</evidence>
<dbReference type="GO" id="GO:0006006">
    <property type="term" value="P:glucose metabolic process"/>
    <property type="evidence" value="ECO:0007669"/>
    <property type="project" value="TreeGrafter"/>
</dbReference>
<feature type="binding site" evidence="10">
    <location>
        <position position="267"/>
    </location>
    <ligand>
        <name>beta-D-galactose</name>
        <dbReference type="ChEBI" id="CHEBI:27667"/>
    </ligand>
</feature>
<evidence type="ECO:0000256" key="2">
    <source>
        <dbReference type="ARBA" id="ARBA00005028"/>
    </source>
</evidence>
<feature type="binding site" evidence="11">
    <location>
        <begin position="195"/>
        <end position="197"/>
    </location>
    <ligand>
        <name>beta-D-galactose</name>
        <dbReference type="ChEBI" id="CHEBI:27667"/>
    </ligand>
</feature>
<dbReference type="PANTHER" id="PTHR10091">
    <property type="entry name" value="ALDOSE-1-EPIMERASE"/>
    <property type="match status" value="1"/>
</dbReference>
<dbReference type="CDD" id="cd09019">
    <property type="entry name" value="galactose_mutarotase_like"/>
    <property type="match status" value="1"/>
</dbReference>
<dbReference type="GO" id="GO:0033499">
    <property type="term" value="P:galactose catabolic process via UDP-galactose, Leloir pathway"/>
    <property type="evidence" value="ECO:0007669"/>
    <property type="project" value="TreeGrafter"/>
</dbReference>
<dbReference type="PANTHER" id="PTHR10091:SF0">
    <property type="entry name" value="GALACTOSE MUTAROTASE"/>
    <property type="match status" value="1"/>
</dbReference>
<dbReference type="InterPro" id="IPR015443">
    <property type="entry name" value="Aldose_1-epimerase"/>
</dbReference>
<evidence type="ECO:0000313" key="13">
    <source>
        <dbReference type="Proteomes" id="UP000248132"/>
    </source>
</evidence>
<evidence type="ECO:0000256" key="11">
    <source>
        <dbReference type="PIRSR" id="PIRSR005096-3"/>
    </source>
</evidence>
<gene>
    <name evidence="12" type="ORF">LY28_01143</name>
</gene>
<comment type="similarity">
    <text evidence="3 8">Belongs to the aldose epimerase family.</text>
</comment>
<dbReference type="InterPro" id="IPR014718">
    <property type="entry name" value="GH-type_carb-bd"/>
</dbReference>
<dbReference type="EMBL" id="QKMR01000005">
    <property type="protein sequence ID" value="PYG88787.1"/>
    <property type="molecule type" value="Genomic_DNA"/>
</dbReference>
<feature type="active site" description="Proton acceptor" evidence="9">
    <location>
        <position position="332"/>
    </location>
</feature>
<dbReference type="GO" id="GO:0004034">
    <property type="term" value="F:aldose 1-epimerase activity"/>
    <property type="evidence" value="ECO:0007669"/>
    <property type="project" value="UniProtKB-EC"/>
</dbReference>
<evidence type="ECO:0000256" key="8">
    <source>
        <dbReference type="PIRNR" id="PIRNR005096"/>
    </source>
</evidence>
<comment type="catalytic activity">
    <reaction evidence="1 8">
        <text>alpha-D-glucose = beta-D-glucose</text>
        <dbReference type="Rhea" id="RHEA:10264"/>
        <dbReference type="ChEBI" id="CHEBI:15903"/>
        <dbReference type="ChEBI" id="CHEBI:17925"/>
        <dbReference type="EC" id="5.1.3.3"/>
    </reaction>
</comment>
<evidence type="ECO:0000256" key="3">
    <source>
        <dbReference type="ARBA" id="ARBA00006206"/>
    </source>
</evidence>
<comment type="pathway">
    <text evidence="2 8">Carbohydrate metabolism; hexose metabolism.</text>
</comment>
<evidence type="ECO:0000256" key="6">
    <source>
        <dbReference type="ARBA" id="ARBA00023235"/>
    </source>
</evidence>
<evidence type="ECO:0000256" key="4">
    <source>
        <dbReference type="ARBA" id="ARBA00013185"/>
    </source>
</evidence>
<dbReference type="EC" id="5.1.3.3" evidence="4 8"/>
<feature type="active site" description="Proton donor" evidence="9">
    <location>
        <position position="195"/>
    </location>
</feature>
<evidence type="ECO:0000256" key="5">
    <source>
        <dbReference type="ARBA" id="ARBA00014165"/>
    </source>
</evidence>
<evidence type="ECO:0000256" key="9">
    <source>
        <dbReference type="PIRSR" id="PIRSR005096-1"/>
    </source>
</evidence>
<keyword evidence="13" id="KW-1185">Reference proteome</keyword>
<keyword evidence="6 8" id="KW-0413">Isomerase</keyword>
<dbReference type="UniPathway" id="UPA00242"/>
<reference evidence="12 13" key="1">
    <citation type="submission" date="2018-06" db="EMBL/GenBank/DDBJ databases">
        <title>Genomic Encyclopedia of Type Strains, Phase I: the one thousand microbial genomes (KMG-I) project.</title>
        <authorList>
            <person name="Kyrpides N."/>
        </authorList>
    </citation>
    <scope>NUCLEOTIDE SEQUENCE [LARGE SCALE GENOMIC DNA]</scope>
    <source>
        <strain evidence="12 13">DSM 19573</strain>
    </source>
</reference>
<proteinExistence type="inferred from homology"/>
<dbReference type="InterPro" id="IPR008183">
    <property type="entry name" value="Aldose_1/G6P_1-epimerase"/>
</dbReference>
<name>A0A318XM27_9FIRM</name>
<accession>A0A318XM27</accession>